<dbReference type="Gene3D" id="3.40.50.980">
    <property type="match status" value="2"/>
</dbReference>
<evidence type="ECO:0000313" key="4">
    <source>
        <dbReference type="EMBL" id="KAJ5089220.1"/>
    </source>
</evidence>
<feature type="domain" description="AMP-dependent synthetase/ligase" evidence="2">
    <location>
        <begin position="47"/>
        <end position="427"/>
    </location>
</feature>
<reference evidence="4" key="1">
    <citation type="submission" date="2022-11" db="EMBL/GenBank/DDBJ databases">
        <authorList>
            <person name="Petersen C."/>
        </authorList>
    </citation>
    <scope>NUCLEOTIDE SEQUENCE</scope>
    <source>
        <strain evidence="4">IBT 30761</strain>
    </source>
</reference>
<dbReference type="SUPFAM" id="SSF56801">
    <property type="entry name" value="Acetyl-CoA synthetase-like"/>
    <property type="match status" value="1"/>
</dbReference>
<organism evidence="4 5">
    <name type="scientific">Penicillium argentinense</name>
    <dbReference type="NCBI Taxonomy" id="1131581"/>
    <lineage>
        <taxon>Eukaryota</taxon>
        <taxon>Fungi</taxon>
        <taxon>Dikarya</taxon>
        <taxon>Ascomycota</taxon>
        <taxon>Pezizomycotina</taxon>
        <taxon>Eurotiomycetes</taxon>
        <taxon>Eurotiomycetidae</taxon>
        <taxon>Eurotiales</taxon>
        <taxon>Aspergillaceae</taxon>
        <taxon>Penicillium</taxon>
    </lineage>
</organism>
<dbReference type="AlphaFoldDB" id="A0A9W9K1D1"/>
<dbReference type="Pfam" id="PF00501">
    <property type="entry name" value="AMP-binding"/>
    <property type="match status" value="1"/>
</dbReference>
<comment type="similarity">
    <text evidence="1">Belongs to the ATP-dependent AMP-binding enzyme family.</text>
</comment>
<dbReference type="Pfam" id="PF13193">
    <property type="entry name" value="AMP-binding_C"/>
    <property type="match status" value="1"/>
</dbReference>
<evidence type="ECO:0000313" key="5">
    <source>
        <dbReference type="Proteomes" id="UP001149074"/>
    </source>
</evidence>
<reference evidence="4" key="2">
    <citation type="journal article" date="2023" name="IMA Fungus">
        <title>Comparative genomic study of the Penicillium genus elucidates a diverse pangenome and 15 lateral gene transfer events.</title>
        <authorList>
            <person name="Petersen C."/>
            <person name="Sorensen T."/>
            <person name="Nielsen M.R."/>
            <person name="Sondergaard T.E."/>
            <person name="Sorensen J.L."/>
            <person name="Fitzpatrick D.A."/>
            <person name="Frisvad J.C."/>
            <person name="Nielsen K.L."/>
        </authorList>
    </citation>
    <scope>NUCLEOTIDE SEQUENCE</scope>
    <source>
        <strain evidence="4">IBT 30761</strain>
    </source>
</reference>
<dbReference type="InterPro" id="IPR025110">
    <property type="entry name" value="AMP-bd_C"/>
</dbReference>
<proteinExistence type="inferred from homology"/>
<gene>
    <name evidence="4" type="ORF">N7532_007904</name>
</gene>
<evidence type="ECO:0000259" key="3">
    <source>
        <dbReference type="Pfam" id="PF13193"/>
    </source>
</evidence>
<dbReference type="FunFam" id="3.30.300.30:FF:000007">
    <property type="entry name" value="4-coumarate--CoA ligase 2"/>
    <property type="match status" value="1"/>
</dbReference>
<dbReference type="RefSeq" id="XP_056471202.1">
    <property type="nucleotide sequence ID" value="XM_056620396.1"/>
</dbReference>
<dbReference type="Proteomes" id="UP001149074">
    <property type="component" value="Unassembled WGS sequence"/>
</dbReference>
<dbReference type="GeneID" id="81359375"/>
<dbReference type="PANTHER" id="PTHR24096">
    <property type="entry name" value="LONG-CHAIN-FATTY-ACID--COA LIGASE"/>
    <property type="match status" value="1"/>
</dbReference>
<dbReference type="EMBL" id="JAPQKI010000009">
    <property type="protein sequence ID" value="KAJ5089220.1"/>
    <property type="molecule type" value="Genomic_DNA"/>
</dbReference>
<dbReference type="Gene3D" id="2.30.38.10">
    <property type="entry name" value="Luciferase, Domain 3"/>
    <property type="match status" value="1"/>
</dbReference>
<evidence type="ECO:0000259" key="2">
    <source>
        <dbReference type="Pfam" id="PF00501"/>
    </source>
</evidence>
<keyword evidence="5" id="KW-1185">Reference proteome</keyword>
<dbReference type="InterPro" id="IPR045851">
    <property type="entry name" value="AMP-bd_C_sf"/>
</dbReference>
<feature type="domain" description="AMP-binding enzyme C-terminal" evidence="3">
    <location>
        <begin position="481"/>
        <end position="561"/>
    </location>
</feature>
<dbReference type="GO" id="GO:0016405">
    <property type="term" value="F:CoA-ligase activity"/>
    <property type="evidence" value="ECO:0007669"/>
    <property type="project" value="TreeGrafter"/>
</dbReference>
<dbReference type="Gene3D" id="3.30.300.30">
    <property type="match status" value="1"/>
</dbReference>
<protein>
    <submittedName>
        <fullName evidence="4">Acyl-CoA ligase inpC</fullName>
    </submittedName>
</protein>
<sequence length="582" mass="63520">MVFLPHAKFGQLGHVPDHIPVSEFMLNEKYGRMSHDHARDPYTCGLTGQTYSSRQVVDRVDWVARGLAKEFGWKANQGNEWDKTLAVFSVNTIDSLPFFWAVHRLGGLVSPANAAYSAPELKHQLLDSGAKALFTCVPLLPVALQAAALAGLPKSKIYLIDVPQAMLGSAQPSKEFKSVSDILEAGKSLPPVDELKWGPGDGARRTAFLCYSSGTSGLPKGVKISHRNVIANTLQIKAFEQSYRQSQKPRDGRPAYSEISLGLLPQSHIYALVVICHAGAYRGDQTIVLPKFELNSYLAAIQNFKITGLFLVPPIIINMLRSHETCSKYDLSSVRTLFTGAAPLGMETAADFQKIYPSVAIRQGYGLTETCTVVCSTHPEDIVLGSSGCLVPGFEARIITPEGQEITSYDTPGELVVRSPSVVLGYLNNEKANKETFEDGWMRTGDEAVVRRGPKGTEHIFIVDRIKELIKVKGLQVAPAELEAHLLAHPDVADVAVIAIPDEAAGEVPKAIVVKSPSASSDDAVVTQSIKRHVEDHKARHKWLKGGVRFVDAVPKSPSGKILRRLIRDQEKEARRKAGSKL</sequence>
<dbReference type="OrthoDB" id="6509636at2759"/>
<dbReference type="InterPro" id="IPR020845">
    <property type="entry name" value="AMP-binding_CS"/>
</dbReference>
<dbReference type="CDD" id="cd05911">
    <property type="entry name" value="Firefly_Luc_like"/>
    <property type="match status" value="1"/>
</dbReference>
<dbReference type="InterPro" id="IPR000873">
    <property type="entry name" value="AMP-dep_synth/lig_dom"/>
</dbReference>
<accession>A0A9W9K1D1</accession>
<keyword evidence="4" id="KW-0436">Ligase</keyword>
<comment type="caution">
    <text evidence="4">The sequence shown here is derived from an EMBL/GenBank/DDBJ whole genome shotgun (WGS) entry which is preliminary data.</text>
</comment>
<name>A0A9W9K1D1_9EURO</name>
<dbReference type="PROSITE" id="PS00455">
    <property type="entry name" value="AMP_BINDING"/>
    <property type="match status" value="1"/>
</dbReference>
<evidence type="ECO:0000256" key="1">
    <source>
        <dbReference type="ARBA" id="ARBA00006432"/>
    </source>
</evidence>
<dbReference type="PANTHER" id="PTHR24096:SF422">
    <property type="entry name" value="BCDNA.GH02901"/>
    <property type="match status" value="1"/>
</dbReference>